<sequence length="233" mass="24509">MPETEEPQAPAAPEQTSPPEQPEEPEEQADQPGTESHDDPASIDVVVNKARPLEPADYYPADLRSPNVTTGPGGAGAQLRAAAAGAAEEMFAAAAAEGVSMTIVSGFRSYDTQVSTYQHWVNVNGKAGADEVSARPGYSEHQTGLALDIGDSSGACNLSACFADTAAGSWAAQNAHRFGFVVRYQPGQQDVTGYSPEPWHLRFIGKADAADMYNSGAKALETYYGLPAAPDYL</sequence>
<dbReference type="InterPro" id="IPR009045">
    <property type="entry name" value="Zn_M74/Hedgehog-like"/>
</dbReference>
<keyword evidence="3" id="KW-0378">Hydrolase</keyword>
<organism evidence="3 4">
    <name type="scientific">Crystallibacter crystallopoietes</name>
    <dbReference type="NCBI Taxonomy" id="37928"/>
    <lineage>
        <taxon>Bacteria</taxon>
        <taxon>Bacillati</taxon>
        <taxon>Actinomycetota</taxon>
        <taxon>Actinomycetes</taxon>
        <taxon>Micrococcales</taxon>
        <taxon>Micrococcaceae</taxon>
        <taxon>Crystallibacter</taxon>
    </lineage>
</organism>
<dbReference type="Gene3D" id="3.30.1380.10">
    <property type="match status" value="1"/>
</dbReference>
<dbReference type="STRING" id="37928.SAMN04489742_3241"/>
<evidence type="ECO:0000256" key="1">
    <source>
        <dbReference type="SAM" id="MobiDB-lite"/>
    </source>
</evidence>
<dbReference type="EMBL" id="FNKH01000002">
    <property type="protein sequence ID" value="SDQ95719.1"/>
    <property type="molecule type" value="Genomic_DNA"/>
</dbReference>
<evidence type="ECO:0000259" key="2">
    <source>
        <dbReference type="Pfam" id="PF02557"/>
    </source>
</evidence>
<dbReference type="PANTHER" id="PTHR34385">
    <property type="entry name" value="D-ALANYL-D-ALANINE CARBOXYPEPTIDASE"/>
    <property type="match status" value="1"/>
</dbReference>
<keyword evidence="3" id="KW-0645">Protease</keyword>
<dbReference type="GO" id="GO:0004180">
    <property type="term" value="F:carboxypeptidase activity"/>
    <property type="evidence" value="ECO:0007669"/>
    <property type="project" value="UniProtKB-KW"/>
</dbReference>
<gene>
    <name evidence="3" type="ORF">SAMN04489742_3241</name>
</gene>
<keyword evidence="3" id="KW-0121">Carboxypeptidase</keyword>
<keyword evidence="4" id="KW-1185">Reference proteome</keyword>
<feature type="domain" description="D-alanyl-D-alanine carboxypeptidase-like core" evidence="2">
    <location>
        <begin position="78"/>
        <end position="206"/>
    </location>
</feature>
<accession>A0A1H1F4I6</accession>
<dbReference type="Pfam" id="PF02557">
    <property type="entry name" value="VanY"/>
    <property type="match status" value="1"/>
</dbReference>
<proteinExistence type="predicted"/>
<dbReference type="InterPro" id="IPR058193">
    <property type="entry name" value="VanY/YodJ_core_dom"/>
</dbReference>
<dbReference type="InterPro" id="IPR003709">
    <property type="entry name" value="VanY-like_core_dom"/>
</dbReference>
<reference evidence="3 4" key="1">
    <citation type="submission" date="2016-10" db="EMBL/GenBank/DDBJ databases">
        <authorList>
            <person name="de Groot N.N."/>
        </authorList>
    </citation>
    <scope>NUCLEOTIDE SEQUENCE [LARGE SCALE GENOMIC DNA]</scope>
    <source>
        <strain evidence="3 4">DSM 20117</strain>
    </source>
</reference>
<dbReference type="AlphaFoldDB" id="A0A1H1F4I6"/>
<evidence type="ECO:0000313" key="4">
    <source>
        <dbReference type="Proteomes" id="UP000181917"/>
    </source>
</evidence>
<feature type="region of interest" description="Disordered" evidence="1">
    <location>
        <begin position="1"/>
        <end position="47"/>
    </location>
</feature>
<feature type="compositionally biased region" description="Low complexity" evidence="1">
    <location>
        <begin position="7"/>
        <end position="18"/>
    </location>
</feature>
<dbReference type="SUPFAM" id="SSF55166">
    <property type="entry name" value="Hedgehog/DD-peptidase"/>
    <property type="match status" value="1"/>
</dbReference>
<dbReference type="GO" id="GO:0006508">
    <property type="term" value="P:proteolysis"/>
    <property type="evidence" value="ECO:0007669"/>
    <property type="project" value="InterPro"/>
</dbReference>
<name>A0A1H1F4I6_9MICC</name>
<dbReference type="CDD" id="cd14852">
    <property type="entry name" value="LD-carboxypeptidase"/>
    <property type="match status" value="1"/>
</dbReference>
<dbReference type="Proteomes" id="UP000181917">
    <property type="component" value="Unassembled WGS sequence"/>
</dbReference>
<protein>
    <submittedName>
        <fullName evidence="3">D-Ala-D-Ala carboxypeptidase. Metallo peptidase. MEROPS family M15B</fullName>
    </submittedName>
</protein>
<feature type="region of interest" description="Disordered" evidence="1">
    <location>
        <begin position="57"/>
        <end position="76"/>
    </location>
</feature>
<evidence type="ECO:0000313" key="3">
    <source>
        <dbReference type="EMBL" id="SDQ95719.1"/>
    </source>
</evidence>
<dbReference type="PANTHER" id="PTHR34385:SF1">
    <property type="entry name" value="PEPTIDOGLYCAN L-ALANYL-D-GLUTAMATE ENDOPEPTIDASE CWLK"/>
    <property type="match status" value="1"/>
</dbReference>
<dbReference type="InterPro" id="IPR052179">
    <property type="entry name" value="DD-CPase-like"/>
</dbReference>